<evidence type="ECO:0000256" key="1">
    <source>
        <dbReference type="SAM" id="MobiDB-lite"/>
    </source>
</evidence>
<organism evidence="2 3">
    <name type="scientific">Senna tora</name>
    <dbReference type="NCBI Taxonomy" id="362788"/>
    <lineage>
        <taxon>Eukaryota</taxon>
        <taxon>Viridiplantae</taxon>
        <taxon>Streptophyta</taxon>
        <taxon>Embryophyta</taxon>
        <taxon>Tracheophyta</taxon>
        <taxon>Spermatophyta</taxon>
        <taxon>Magnoliopsida</taxon>
        <taxon>eudicotyledons</taxon>
        <taxon>Gunneridae</taxon>
        <taxon>Pentapetalae</taxon>
        <taxon>rosids</taxon>
        <taxon>fabids</taxon>
        <taxon>Fabales</taxon>
        <taxon>Fabaceae</taxon>
        <taxon>Caesalpinioideae</taxon>
        <taxon>Cassia clade</taxon>
        <taxon>Senna</taxon>
    </lineage>
</organism>
<accession>A0A834T3R9</accession>
<feature type="compositionally biased region" description="Acidic residues" evidence="1">
    <location>
        <begin position="64"/>
        <end position="83"/>
    </location>
</feature>
<feature type="region of interest" description="Disordered" evidence="1">
    <location>
        <begin position="63"/>
        <end position="83"/>
    </location>
</feature>
<dbReference type="AlphaFoldDB" id="A0A834T3R9"/>
<proteinExistence type="predicted"/>
<dbReference type="Proteomes" id="UP000634136">
    <property type="component" value="Unassembled WGS sequence"/>
</dbReference>
<name>A0A834T3R9_9FABA</name>
<evidence type="ECO:0000313" key="3">
    <source>
        <dbReference type="Proteomes" id="UP000634136"/>
    </source>
</evidence>
<reference evidence="2" key="1">
    <citation type="submission" date="2020-09" db="EMBL/GenBank/DDBJ databases">
        <title>Genome-Enabled Discovery of Anthraquinone Biosynthesis in Senna tora.</title>
        <authorList>
            <person name="Kang S.-H."/>
            <person name="Pandey R.P."/>
            <person name="Lee C.-M."/>
            <person name="Sim J.-S."/>
            <person name="Jeong J.-T."/>
            <person name="Choi B.-S."/>
            <person name="Jung M."/>
            <person name="Ginzburg D."/>
            <person name="Zhao K."/>
            <person name="Won S.Y."/>
            <person name="Oh T.-J."/>
            <person name="Yu Y."/>
            <person name="Kim N.-H."/>
            <person name="Lee O.R."/>
            <person name="Lee T.-H."/>
            <person name="Bashyal P."/>
            <person name="Kim T.-S."/>
            <person name="Lee W.-H."/>
            <person name="Kawkins C."/>
            <person name="Kim C.-K."/>
            <person name="Kim J.S."/>
            <person name="Ahn B.O."/>
            <person name="Rhee S.Y."/>
            <person name="Sohng J.K."/>
        </authorList>
    </citation>
    <scope>NUCLEOTIDE SEQUENCE</scope>
    <source>
        <tissue evidence="2">Leaf</tissue>
    </source>
</reference>
<gene>
    <name evidence="2" type="ORF">G2W53_028079</name>
</gene>
<protein>
    <submittedName>
        <fullName evidence="2">Uncharacterized protein</fullName>
    </submittedName>
</protein>
<evidence type="ECO:0000313" key="2">
    <source>
        <dbReference type="EMBL" id="KAF7814110.1"/>
    </source>
</evidence>
<keyword evidence="3" id="KW-1185">Reference proteome</keyword>
<dbReference type="EMBL" id="JAAIUW010000009">
    <property type="protein sequence ID" value="KAF7814110.1"/>
    <property type="molecule type" value="Genomic_DNA"/>
</dbReference>
<comment type="caution">
    <text evidence="2">The sequence shown here is derived from an EMBL/GenBank/DDBJ whole genome shotgun (WGS) entry which is preliminary data.</text>
</comment>
<sequence length="101" mass="11472">MILGSGEKFKVHIFLANNDDEMLPLDDRFVYTCGSDEGSNDYKETVGAEHVCKCGVNPIYANKEEEEDIDEDSEKNEEYQDDFEEDEIEAFCRSIVTCVAS</sequence>